<dbReference type="GO" id="GO:0003700">
    <property type="term" value="F:DNA-binding transcription factor activity"/>
    <property type="evidence" value="ECO:0007669"/>
    <property type="project" value="InterPro"/>
</dbReference>
<organism evidence="8">
    <name type="scientific">Triticum aestivum</name>
    <name type="common">Wheat</name>
    <dbReference type="NCBI Taxonomy" id="4565"/>
    <lineage>
        <taxon>Eukaryota</taxon>
        <taxon>Viridiplantae</taxon>
        <taxon>Streptophyta</taxon>
        <taxon>Embryophyta</taxon>
        <taxon>Tracheophyta</taxon>
        <taxon>Spermatophyta</taxon>
        <taxon>Magnoliopsida</taxon>
        <taxon>Liliopsida</taxon>
        <taxon>Poales</taxon>
        <taxon>Poaceae</taxon>
        <taxon>BOP clade</taxon>
        <taxon>Pooideae</taxon>
        <taxon>Triticodae</taxon>
        <taxon>Triticeae</taxon>
        <taxon>Triticinae</taxon>
        <taxon>Triticum</taxon>
    </lineage>
</organism>
<evidence type="ECO:0000256" key="4">
    <source>
        <dbReference type="ARBA" id="ARBA00023163"/>
    </source>
</evidence>
<feature type="domain" description="AP2/ERF" evidence="7">
    <location>
        <begin position="1"/>
        <end position="46"/>
    </location>
</feature>
<dbReference type="GO" id="GO:0005634">
    <property type="term" value="C:nucleus"/>
    <property type="evidence" value="ECO:0007669"/>
    <property type="project" value="UniProtKB-SubCell"/>
</dbReference>
<evidence type="ECO:0000259" key="7">
    <source>
        <dbReference type="PROSITE" id="PS51032"/>
    </source>
</evidence>
<evidence type="ECO:0000256" key="3">
    <source>
        <dbReference type="ARBA" id="ARBA00023125"/>
    </source>
</evidence>
<evidence type="ECO:0000256" key="1">
    <source>
        <dbReference type="ARBA" id="ARBA00004123"/>
    </source>
</evidence>
<keyword evidence="4" id="KW-0804">Transcription</keyword>
<accession>A0A7G2IHY7</accession>
<comment type="caution">
    <text evidence="8">The sequence shown here is derived from an EMBL/GenBank/DDBJ whole genome shotgun (WGS) entry which is preliminary data.</text>
</comment>
<reference evidence="8" key="1">
    <citation type="journal article" date="2014" name="Science">
        <title>Structural and functional partitioning of bread wheat chromosome 3B.</title>
        <authorList>
            <person name="Choulet F."/>
            <person name="Alberti A."/>
            <person name="Theil S."/>
            <person name="Glover N."/>
            <person name="Barbe V."/>
            <person name="Daron J."/>
            <person name="Pingault L."/>
            <person name="Sourdille P."/>
            <person name="Couloux A."/>
            <person name="Paux E."/>
            <person name="Leroy P."/>
            <person name="Mangenot S."/>
            <person name="Guilhot N."/>
            <person name="Le Gouis J."/>
            <person name="Balfourier F."/>
            <person name="Alaux M."/>
            <person name="Jamilloux V."/>
            <person name="Poulain J."/>
            <person name="Durand C."/>
            <person name="Bellec A."/>
            <person name="Gaspin C."/>
            <person name="Safar J."/>
            <person name="Dolezel J."/>
            <person name="Rogers J."/>
            <person name="Vandepoele K."/>
            <person name="Aury J.M."/>
            <person name="Mayer K."/>
            <person name="Berges H."/>
            <person name="Quesneville H."/>
            <person name="Wincker P."/>
            <person name="Feuillet C."/>
        </authorList>
    </citation>
    <scope>NUCLEOTIDE SEQUENCE [LARGE SCALE GENOMIC DNA]</scope>
</reference>
<keyword evidence="3" id="KW-0238">DNA-binding</keyword>
<feature type="region of interest" description="Disordered" evidence="6">
    <location>
        <begin position="116"/>
        <end position="159"/>
    </location>
</feature>
<dbReference type="InterPro" id="IPR001471">
    <property type="entry name" value="AP2/ERF_dom"/>
</dbReference>
<sequence>MRENDLQRCASKRWWLGTYPTADEASRDYDVAVWRAGWPKSDLNILEVETQTVAEWLMPQGIRMEEMPVKKAKKRPGVFVAPGESDEAAMARFAREHPQYVQAELEHYWKRDVETKKKGVKKEDEAGPSTMIHIESSDEDWGDSEEEDEGCDDPAKDEF</sequence>
<keyword evidence="5" id="KW-0539">Nucleus</keyword>
<keyword evidence="2" id="KW-0805">Transcription regulation</keyword>
<comment type="subcellular location">
    <subcellularLocation>
        <location evidence="1">Nucleus</location>
    </subcellularLocation>
</comment>
<dbReference type="PROSITE" id="PS51032">
    <property type="entry name" value="AP2_ERF"/>
    <property type="match status" value="1"/>
</dbReference>
<feature type="compositionally biased region" description="Basic and acidic residues" evidence="6">
    <location>
        <begin position="116"/>
        <end position="125"/>
    </location>
</feature>
<proteinExistence type="predicted"/>
<dbReference type="EMBL" id="CBUC010000926">
    <property type="protein sequence ID" value="CDJ26607.1"/>
    <property type="molecule type" value="Genomic_DNA"/>
</dbReference>
<dbReference type="GO" id="GO:0003677">
    <property type="term" value="F:DNA binding"/>
    <property type="evidence" value="ECO:0007669"/>
    <property type="project" value="UniProtKB-KW"/>
</dbReference>
<dbReference type="InterPro" id="IPR036955">
    <property type="entry name" value="AP2/ERF_dom_sf"/>
</dbReference>
<protein>
    <submittedName>
        <fullName evidence="8">(bread wheat) hypothetical protein</fullName>
    </submittedName>
</protein>
<dbReference type="InterPro" id="IPR016177">
    <property type="entry name" value="DNA-bd_dom_sf"/>
</dbReference>
<evidence type="ECO:0000256" key="5">
    <source>
        <dbReference type="ARBA" id="ARBA00023242"/>
    </source>
</evidence>
<evidence type="ECO:0000256" key="6">
    <source>
        <dbReference type="SAM" id="MobiDB-lite"/>
    </source>
</evidence>
<dbReference type="Gene3D" id="3.30.730.10">
    <property type="entry name" value="AP2/ERF domain"/>
    <property type="match status" value="1"/>
</dbReference>
<gene>
    <name evidence="8" type="ORF">TRAES_3BF217300020CFD_c1</name>
</gene>
<evidence type="ECO:0000256" key="2">
    <source>
        <dbReference type="ARBA" id="ARBA00023015"/>
    </source>
</evidence>
<dbReference type="SUPFAM" id="SSF54171">
    <property type="entry name" value="DNA-binding domain"/>
    <property type="match status" value="1"/>
</dbReference>
<dbReference type="AlphaFoldDB" id="A0A7G2IHY7"/>
<evidence type="ECO:0000313" key="8">
    <source>
        <dbReference type="EMBL" id="CDJ26607.1"/>
    </source>
</evidence>
<feature type="compositionally biased region" description="Acidic residues" evidence="6">
    <location>
        <begin position="137"/>
        <end position="152"/>
    </location>
</feature>
<name>A0A7G2IHY7_WHEAT</name>